<dbReference type="RefSeq" id="WP_145088213.1">
    <property type="nucleotide sequence ID" value="NZ_CP036274.1"/>
</dbReference>
<gene>
    <name evidence="1" type="ORF">ETAA8_24540</name>
</gene>
<name>A0A517YAV2_9BACT</name>
<evidence type="ECO:0000313" key="1">
    <source>
        <dbReference type="EMBL" id="QDU27367.1"/>
    </source>
</evidence>
<dbReference type="Proteomes" id="UP000315017">
    <property type="component" value="Chromosome"/>
</dbReference>
<dbReference type="KEGG" id="aagg:ETAA8_24540"/>
<protein>
    <submittedName>
        <fullName evidence="1">Uncharacterized protein</fullName>
    </submittedName>
</protein>
<reference evidence="1 2" key="1">
    <citation type="submission" date="2019-02" db="EMBL/GenBank/DDBJ databases">
        <title>Deep-cultivation of Planctomycetes and their phenomic and genomic characterization uncovers novel biology.</title>
        <authorList>
            <person name="Wiegand S."/>
            <person name="Jogler M."/>
            <person name="Boedeker C."/>
            <person name="Pinto D."/>
            <person name="Vollmers J."/>
            <person name="Rivas-Marin E."/>
            <person name="Kohn T."/>
            <person name="Peeters S.H."/>
            <person name="Heuer A."/>
            <person name="Rast P."/>
            <person name="Oberbeckmann S."/>
            <person name="Bunk B."/>
            <person name="Jeske O."/>
            <person name="Meyerdierks A."/>
            <person name="Storesund J.E."/>
            <person name="Kallscheuer N."/>
            <person name="Luecker S."/>
            <person name="Lage O.M."/>
            <person name="Pohl T."/>
            <person name="Merkel B.J."/>
            <person name="Hornburger P."/>
            <person name="Mueller R.-W."/>
            <person name="Bruemmer F."/>
            <person name="Labrenz M."/>
            <person name="Spormann A.M."/>
            <person name="Op den Camp H."/>
            <person name="Overmann J."/>
            <person name="Amann R."/>
            <person name="Jetten M.S.M."/>
            <person name="Mascher T."/>
            <person name="Medema M.H."/>
            <person name="Devos D.P."/>
            <person name="Kaster A.-K."/>
            <person name="Ovreas L."/>
            <person name="Rohde M."/>
            <person name="Galperin M.Y."/>
            <person name="Jogler C."/>
        </authorList>
    </citation>
    <scope>NUCLEOTIDE SEQUENCE [LARGE SCALE GENOMIC DNA]</scope>
    <source>
        <strain evidence="1 2">ETA_A8</strain>
    </source>
</reference>
<dbReference type="EMBL" id="CP036274">
    <property type="protein sequence ID" value="QDU27367.1"/>
    <property type="molecule type" value="Genomic_DNA"/>
</dbReference>
<dbReference type="AlphaFoldDB" id="A0A517YAV2"/>
<keyword evidence="2" id="KW-1185">Reference proteome</keyword>
<sequence length="128" mass="14825">MGLNRHYLQFSLRTLLLSIFVAIVMGQATRTVMHARHEEQLRLKREAFIAKIEQSIANTRNYPPRCGLIFLNQIERQMDTAPEYKTLRADDRSQLGSLLEAKRFEYFSQRDQLAATRSMSPDRAAVVP</sequence>
<organism evidence="1 2">
    <name type="scientific">Anatilimnocola aggregata</name>
    <dbReference type="NCBI Taxonomy" id="2528021"/>
    <lineage>
        <taxon>Bacteria</taxon>
        <taxon>Pseudomonadati</taxon>
        <taxon>Planctomycetota</taxon>
        <taxon>Planctomycetia</taxon>
        <taxon>Pirellulales</taxon>
        <taxon>Pirellulaceae</taxon>
        <taxon>Anatilimnocola</taxon>
    </lineage>
</organism>
<proteinExistence type="predicted"/>
<accession>A0A517YAV2</accession>
<evidence type="ECO:0000313" key="2">
    <source>
        <dbReference type="Proteomes" id="UP000315017"/>
    </source>
</evidence>